<name>A0A0K8SHX4_LYGHE</name>
<organism evidence="2">
    <name type="scientific">Lygus hesperus</name>
    <name type="common">Western plant bug</name>
    <dbReference type="NCBI Taxonomy" id="30085"/>
    <lineage>
        <taxon>Eukaryota</taxon>
        <taxon>Metazoa</taxon>
        <taxon>Ecdysozoa</taxon>
        <taxon>Arthropoda</taxon>
        <taxon>Hexapoda</taxon>
        <taxon>Insecta</taxon>
        <taxon>Pterygota</taxon>
        <taxon>Neoptera</taxon>
        <taxon>Paraneoptera</taxon>
        <taxon>Hemiptera</taxon>
        <taxon>Heteroptera</taxon>
        <taxon>Panheteroptera</taxon>
        <taxon>Cimicomorpha</taxon>
        <taxon>Miridae</taxon>
        <taxon>Mirini</taxon>
        <taxon>Lygus</taxon>
    </lineage>
</organism>
<dbReference type="Gene3D" id="3.30.420.10">
    <property type="entry name" value="Ribonuclease H-like superfamily/Ribonuclease H"/>
    <property type="match status" value="1"/>
</dbReference>
<dbReference type="PROSITE" id="PS50879">
    <property type="entry name" value="RNASE_H_1"/>
    <property type="match status" value="1"/>
</dbReference>
<protein>
    <recommendedName>
        <fullName evidence="1">RNase H type-1 domain-containing protein</fullName>
    </recommendedName>
</protein>
<accession>A0A0K8SHX4</accession>
<reference evidence="2" key="1">
    <citation type="submission" date="2014-09" db="EMBL/GenBank/DDBJ databases">
        <authorList>
            <person name="Magalhaes I.L.F."/>
            <person name="Oliveira U."/>
            <person name="Santos F.R."/>
            <person name="Vidigal T.H.D.A."/>
            <person name="Brescovit A.D."/>
            <person name="Santos A.J."/>
        </authorList>
    </citation>
    <scope>NUCLEOTIDE SEQUENCE</scope>
</reference>
<dbReference type="Pfam" id="PF00075">
    <property type="entry name" value="RNase_H"/>
    <property type="match status" value="1"/>
</dbReference>
<feature type="non-terminal residue" evidence="2">
    <location>
        <position position="1"/>
    </location>
</feature>
<proteinExistence type="predicted"/>
<dbReference type="InterPro" id="IPR036397">
    <property type="entry name" value="RNaseH_sf"/>
</dbReference>
<sequence length="263" mass="30290">VLFRSVGCAFVVYMRGKERPLHWQKFKLGACCTINQAEVLALLEAIRWVGRQVLRAENRSAVLYTDSRVALAMMADSGNHLQHIEEIRSLMSSLRDQHGWRLGIEWTRAHVGTMGNEEADRLAKEAAGEVGNQEVFGKPSKGRLKTQVRAESFMRWEQIWQETDDGNHTRSIFPTVADRMRTTMKFSWRLTMLLSGHGRLRNYLYRFNLAETDQCVCGSGDFQDWDHILYDCQLFESPRSSLERKCIVSGSDWPCDLLTLLKE</sequence>
<evidence type="ECO:0000313" key="2">
    <source>
        <dbReference type="EMBL" id="JAG52719.1"/>
    </source>
</evidence>
<feature type="domain" description="RNase H type-1" evidence="1">
    <location>
        <begin position="1"/>
        <end position="128"/>
    </location>
</feature>
<dbReference type="SUPFAM" id="SSF53098">
    <property type="entry name" value="Ribonuclease H-like"/>
    <property type="match status" value="1"/>
</dbReference>
<dbReference type="GO" id="GO:0004523">
    <property type="term" value="F:RNA-DNA hybrid ribonuclease activity"/>
    <property type="evidence" value="ECO:0007669"/>
    <property type="project" value="InterPro"/>
</dbReference>
<evidence type="ECO:0000259" key="1">
    <source>
        <dbReference type="PROSITE" id="PS50879"/>
    </source>
</evidence>
<feature type="non-terminal residue" evidence="2">
    <location>
        <position position="263"/>
    </location>
</feature>
<dbReference type="GO" id="GO:0003676">
    <property type="term" value="F:nucleic acid binding"/>
    <property type="evidence" value="ECO:0007669"/>
    <property type="project" value="InterPro"/>
</dbReference>
<dbReference type="EMBL" id="GBRD01013107">
    <property type="protein sequence ID" value="JAG52719.1"/>
    <property type="molecule type" value="Transcribed_RNA"/>
</dbReference>
<dbReference type="InterPro" id="IPR012337">
    <property type="entry name" value="RNaseH-like_sf"/>
</dbReference>
<dbReference type="AlphaFoldDB" id="A0A0K8SHX4"/>
<dbReference type="InterPro" id="IPR002156">
    <property type="entry name" value="RNaseH_domain"/>
</dbReference>
<dbReference type="CDD" id="cd09276">
    <property type="entry name" value="Rnase_HI_RT_non_LTR"/>
    <property type="match status" value="1"/>
</dbReference>